<dbReference type="Gene3D" id="1.10.3130.20">
    <property type="entry name" value="Phycobilisome linker domain"/>
    <property type="match status" value="1"/>
</dbReference>
<name>A0A0K6GX56_9NEIS</name>
<dbReference type="Gene3D" id="2.160.20.160">
    <property type="match status" value="1"/>
</dbReference>
<dbReference type="AlphaFoldDB" id="A0A0K6GX56"/>
<evidence type="ECO:0000259" key="1">
    <source>
        <dbReference type="Pfam" id="PF13946"/>
    </source>
</evidence>
<protein>
    <recommendedName>
        <fullName evidence="1">DUF4214 domain-containing protein</fullName>
    </recommendedName>
</protein>
<dbReference type="InterPro" id="IPR001343">
    <property type="entry name" value="Hemolysn_Ca-bd"/>
</dbReference>
<dbReference type="InterPro" id="IPR025282">
    <property type="entry name" value="DUF4214"/>
</dbReference>
<dbReference type="Pfam" id="PF00353">
    <property type="entry name" value="HemolysinCabind"/>
    <property type="match status" value="3"/>
</dbReference>
<proteinExistence type="predicted"/>
<dbReference type="GO" id="GO:0005509">
    <property type="term" value="F:calcium ion binding"/>
    <property type="evidence" value="ECO:0007669"/>
    <property type="project" value="InterPro"/>
</dbReference>
<organism evidence="2 3">
    <name type="scientific">Gulbenkiania indica</name>
    <dbReference type="NCBI Taxonomy" id="375574"/>
    <lineage>
        <taxon>Bacteria</taxon>
        <taxon>Pseudomonadati</taxon>
        <taxon>Pseudomonadota</taxon>
        <taxon>Betaproteobacteria</taxon>
        <taxon>Neisseriales</taxon>
        <taxon>Chromobacteriaceae</taxon>
        <taxon>Gulbenkiania</taxon>
    </lineage>
</organism>
<sequence length="918" mass="91723">MAASAYYDTVQKLYIAYYGRPADPLGLEFWASKVDAAGGNTEEIVNAFGTSEEAQSIYGNLGVAAAINSIYQNIFGRDADTTGLTYYATEVNAGRLSLASLAQAIINGAQNEDATVVANKLEVAKQFTGALDTAAEIVSYNGQAAAKMAHDLLDGVTADPASVTDATGQIDSTIEDMAGAQTGNAINLTSGVDTITGTAGNDIINALPINASNGAAATTLSAFDTIDGGAGNDTLNIYTEDGNNGALAASATIKNVENVNIYNSETVFNTGTAGVVDAARFVGVTALNQNNAAANVINLAATTTAGFNNISSGSLQVTAAAAATSANVNLKNVDEGVTLAVRAGATGTLNTVNVTGNVVDGDDAGTDTSPLTLTVVAGRDVQSVAINTNLDTRLFSVSNAGGKALNAVDASGSTGDIRYVAAAAVGSIKTGTGDDVVTLRTAFSASQKAASVSTGEGNDVITVSVDNTGNNDAALTTGATASVDAGAGNDRIALNIDANVAYNVKAGAGDDIVSLETGTIKTTDLIDGGDGNDTIALAGQGRYVADDYIVLNKLIKNFEVLNFTSEAGATTAIDGSQIGMFKTISFDEGGRIAQVAADQSLVTAGDLTASAAGYTAASTGKATVYGGDLKVSVSGGQAAVIDDPDTGDQDEAQPQQNVAVTAYASNLALDVKATTTDSFASLTGDVKSATVTLTNAVDNAAAPTADTVAHFSLNTAATANAGAYTALGGLTSLTLKGNGSATIVNGANTALTLVDASQLGGTATVGASQGSALDGLDYTTNNQAAETIKLGSGLDSLTFSAGSSVYGKVDTVMGLNLVLNAEGTGLDAAKSDTIRVGEGGSFAKFTTTQVDLDLALKEAAAFTADGNAQDNVVFQLGGDTYIYQDAAGSNNGLIDAGDTLIKLAGTVDLDTLVVALQA</sequence>
<dbReference type="EMBL" id="CYHA01000003">
    <property type="protein sequence ID" value="CUA83326.1"/>
    <property type="molecule type" value="Genomic_DNA"/>
</dbReference>
<keyword evidence="3" id="KW-1185">Reference proteome</keyword>
<gene>
    <name evidence="2" type="ORF">Ga0061063_1687</name>
</gene>
<reference evidence="3" key="1">
    <citation type="submission" date="2015-08" db="EMBL/GenBank/DDBJ databases">
        <authorList>
            <person name="Varghese N."/>
        </authorList>
    </citation>
    <scope>NUCLEOTIDE SEQUENCE [LARGE SCALE GENOMIC DNA]</scope>
    <source>
        <strain evidence="3">DSM 17901</strain>
    </source>
</reference>
<evidence type="ECO:0000313" key="3">
    <source>
        <dbReference type="Proteomes" id="UP000243535"/>
    </source>
</evidence>
<dbReference type="PRINTS" id="PR00313">
    <property type="entry name" value="CABNDNGRPT"/>
</dbReference>
<evidence type="ECO:0000313" key="2">
    <source>
        <dbReference type="EMBL" id="CUA83326.1"/>
    </source>
</evidence>
<dbReference type="RefSeq" id="WP_055433886.1">
    <property type="nucleotide sequence ID" value="NZ_CYHA01000003.1"/>
</dbReference>
<dbReference type="STRING" id="375574.GCA_001418035_01478"/>
<feature type="domain" description="DUF4214" evidence="1">
    <location>
        <begin position="47"/>
        <end position="109"/>
    </location>
</feature>
<dbReference type="Pfam" id="PF13946">
    <property type="entry name" value="DUF4214"/>
    <property type="match status" value="1"/>
</dbReference>
<accession>A0A0K6GX56</accession>
<dbReference type="OrthoDB" id="480426at2"/>
<dbReference type="Proteomes" id="UP000243535">
    <property type="component" value="Unassembled WGS sequence"/>
</dbReference>
<dbReference type="InterPro" id="IPR038255">
    <property type="entry name" value="PBS_linker_sf"/>
</dbReference>